<reference evidence="2 3" key="1">
    <citation type="submission" date="2018-12" db="EMBL/GenBank/DDBJ databases">
        <authorList>
            <consortium name="Pathogen Informatics"/>
        </authorList>
    </citation>
    <scope>NUCLEOTIDE SEQUENCE [LARGE SCALE GENOMIC DNA]</scope>
    <source>
        <strain evidence="2 3">NCTC6754</strain>
    </source>
</reference>
<keyword evidence="1" id="KW-1133">Transmembrane helix</keyword>
<keyword evidence="1" id="KW-0472">Membrane</keyword>
<evidence type="ECO:0000313" key="2">
    <source>
        <dbReference type="EMBL" id="VEB58344.1"/>
    </source>
</evidence>
<sequence length="72" mass="7868">MNVAFRSLNINPDLFSIVGWVFLLLITANLISTVLECGGGECAANPVTYKLLSKQDIAFLKTGLLTRTVLRL</sequence>
<name>A0A3S4HVG6_SALET</name>
<dbReference type="Proteomes" id="UP000269208">
    <property type="component" value="Chromosome"/>
</dbReference>
<evidence type="ECO:0000313" key="3">
    <source>
        <dbReference type="Proteomes" id="UP000269208"/>
    </source>
</evidence>
<proteinExistence type="predicted"/>
<feature type="transmembrane region" description="Helical" evidence="1">
    <location>
        <begin position="14"/>
        <end position="35"/>
    </location>
</feature>
<evidence type="ECO:0000256" key="1">
    <source>
        <dbReference type="SAM" id="Phobius"/>
    </source>
</evidence>
<keyword evidence="1" id="KW-0812">Transmembrane</keyword>
<organism evidence="2 3">
    <name type="scientific">Salmonella enterica I</name>
    <dbReference type="NCBI Taxonomy" id="59201"/>
    <lineage>
        <taxon>Bacteria</taxon>
        <taxon>Pseudomonadati</taxon>
        <taxon>Pseudomonadota</taxon>
        <taxon>Gammaproteobacteria</taxon>
        <taxon>Enterobacterales</taxon>
        <taxon>Enterobacteriaceae</taxon>
        <taxon>Salmonella</taxon>
    </lineage>
</organism>
<accession>A0A3S4HVG6</accession>
<gene>
    <name evidence="2" type="ORF">NCTC6754_05367</name>
</gene>
<dbReference type="EMBL" id="LR134190">
    <property type="protein sequence ID" value="VEB58344.1"/>
    <property type="molecule type" value="Genomic_DNA"/>
</dbReference>
<dbReference type="AlphaFoldDB" id="A0A3S4HVG6"/>
<protein>
    <submittedName>
        <fullName evidence="2">Inner membrane protein</fullName>
    </submittedName>
</protein>